<dbReference type="AlphaFoldDB" id="A0AAN8HYT7"/>
<sequence length="131" mass="13527">MSQSIEGPVILELTCGRVIAVWAREEAGCGGGLLGLLSSHLSVTHHWTNAPPAPLTPAPWTFRPTVEDDNQGERWGAREGAAGCGGPGSVASIHPSTLAGPFLLICLDGCPLSGAQHDERPAAVSAFHVSI</sequence>
<accession>A0AAN8HYT7</accession>
<evidence type="ECO:0000313" key="2">
    <source>
        <dbReference type="Proteomes" id="UP001331515"/>
    </source>
</evidence>
<dbReference type="Proteomes" id="UP001331515">
    <property type="component" value="Unassembled WGS sequence"/>
</dbReference>
<reference evidence="1 2" key="1">
    <citation type="journal article" date="2023" name="Mol. Biol. Evol.">
        <title>Genomics of Secondarily Temperate Adaptation in the Only Non-Antarctic Icefish.</title>
        <authorList>
            <person name="Rivera-Colon A.G."/>
            <person name="Rayamajhi N."/>
            <person name="Minhas B.F."/>
            <person name="Madrigal G."/>
            <person name="Bilyk K.T."/>
            <person name="Yoon V."/>
            <person name="Hune M."/>
            <person name="Gregory S."/>
            <person name="Cheng C.H.C."/>
            <person name="Catchen J.M."/>
        </authorList>
    </citation>
    <scope>NUCLEOTIDE SEQUENCE [LARGE SCALE GENOMIC DNA]</scope>
    <source>
        <tissue evidence="1">White muscle</tissue>
    </source>
</reference>
<organism evidence="1 2">
    <name type="scientific">Champsocephalus gunnari</name>
    <name type="common">Mackerel icefish</name>
    <dbReference type="NCBI Taxonomy" id="52237"/>
    <lineage>
        <taxon>Eukaryota</taxon>
        <taxon>Metazoa</taxon>
        <taxon>Chordata</taxon>
        <taxon>Craniata</taxon>
        <taxon>Vertebrata</taxon>
        <taxon>Euteleostomi</taxon>
        <taxon>Actinopterygii</taxon>
        <taxon>Neopterygii</taxon>
        <taxon>Teleostei</taxon>
        <taxon>Neoteleostei</taxon>
        <taxon>Acanthomorphata</taxon>
        <taxon>Eupercaria</taxon>
        <taxon>Perciformes</taxon>
        <taxon>Notothenioidei</taxon>
        <taxon>Channichthyidae</taxon>
        <taxon>Champsocephalus</taxon>
    </lineage>
</organism>
<keyword evidence="2" id="KW-1185">Reference proteome</keyword>
<protein>
    <submittedName>
        <fullName evidence="1">Uncharacterized protein</fullName>
    </submittedName>
</protein>
<dbReference type="EMBL" id="JAURVH010001515">
    <property type="protein sequence ID" value="KAK5932768.1"/>
    <property type="molecule type" value="Genomic_DNA"/>
</dbReference>
<evidence type="ECO:0000313" key="1">
    <source>
        <dbReference type="EMBL" id="KAK5932768.1"/>
    </source>
</evidence>
<gene>
    <name evidence="1" type="ORF">CgunFtcFv8_004446</name>
</gene>
<proteinExistence type="predicted"/>
<comment type="caution">
    <text evidence="1">The sequence shown here is derived from an EMBL/GenBank/DDBJ whole genome shotgun (WGS) entry which is preliminary data.</text>
</comment>
<name>A0AAN8HYT7_CHAGU</name>